<dbReference type="Proteomes" id="UP001154078">
    <property type="component" value="Chromosome 6"/>
</dbReference>
<dbReference type="PANTHER" id="PTHR46601:SF2">
    <property type="entry name" value="UBIQUITIN-LIKE PROTEASE FAMILY PROFILE DOMAIN-CONTAINING PROTEIN"/>
    <property type="match status" value="1"/>
</dbReference>
<dbReference type="AlphaFoldDB" id="A0A9P0B873"/>
<dbReference type="OrthoDB" id="10072397at2759"/>
<gene>
    <name evidence="1" type="ORF">MELIAE_LOCUS9740</name>
</gene>
<dbReference type="PANTHER" id="PTHR46601">
    <property type="entry name" value="ULP_PROTEASE DOMAIN-CONTAINING PROTEIN"/>
    <property type="match status" value="1"/>
</dbReference>
<accession>A0A9P0B873</accession>
<evidence type="ECO:0000313" key="1">
    <source>
        <dbReference type="EMBL" id="CAH0559725.1"/>
    </source>
</evidence>
<proteinExistence type="predicted"/>
<dbReference type="EMBL" id="OV121137">
    <property type="protein sequence ID" value="CAH0559725.1"/>
    <property type="molecule type" value="Genomic_DNA"/>
</dbReference>
<keyword evidence="2" id="KW-1185">Reference proteome</keyword>
<reference evidence="1" key="1">
    <citation type="submission" date="2021-12" db="EMBL/GenBank/DDBJ databases">
        <authorList>
            <person name="King R."/>
        </authorList>
    </citation>
    <scope>NUCLEOTIDE SEQUENCE</scope>
</reference>
<protein>
    <submittedName>
        <fullName evidence="1">Uncharacterized protein</fullName>
    </submittedName>
</protein>
<evidence type="ECO:0000313" key="2">
    <source>
        <dbReference type="Proteomes" id="UP001154078"/>
    </source>
</evidence>
<sequence>MDLPITWKSWENVRNQKVVEISGSLSAAVAALEKSLKLFKIHYFVKHVQEREFENEKANISHPKAVLKDDFAENYSYISQDEIQSPHWGHNQVAVFTAVAWIEDQCHSFAIIIDNLSHDKLCAFVFIKKLLSSYLQIIPH</sequence>
<organism evidence="1 2">
    <name type="scientific">Brassicogethes aeneus</name>
    <name type="common">Rape pollen beetle</name>
    <name type="synonym">Meligethes aeneus</name>
    <dbReference type="NCBI Taxonomy" id="1431903"/>
    <lineage>
        <taxon>Eukaryota</taxon>
        <taxon>Metazoa</taxon>
        <taxon>Ecdysozoa</taxon>
        <taxon>Arthropoda</taxon>
        <taxon>Hexapoda</taxon>
        <taxon>Insecta</taxon>
        <taxon>Pterygota</taxon>
        <taxon>Neoptera</taxon>
        <taxon>Endopterygota</taxon>
        <taxon>Coleoptera</taxon>
        <taxon>Polyphaga</taxon>
        <taxon>Cucujiformia</taxon>
        <taxon>Nitidulidae</taxon>
        <taxon>Meligethinae</taxon>
        <taxon>Brassicogethes</taxon>
    </lineage>
</organism>
<name>A0A9P0B873_BRAAE</name>